<dbReference type="GO" id="GO:0003723">
    <property type="term" value="F:RNA binding"/>
    <property type="evidence" value="ECO:0007669"/>
    <property type="project" value="UniProtKB-KW"/>
</dbReference>
<dbReference type="Pfam" id="PF10150">
    <property type="entry name" value="RNase_E_G"/>
    <property type="match status" value="1"/>
</dbReference>
<dbReference type="Proteomes" id="UP000276770">
    <property type="component" value="Unassembled WGS sequence"/>
</dbReference>
<keyword evidence="4" id="KW-0460">Magnesium</keyword>
<keyword evidence="3" id="KW-0378">Hydrolase</keyword>
<dbReference type="SMART" id="SM00316">
    <property type="entry name" value="S1"/>
    <property type="match status" value="1"/>
</dbReference>
<evidence type="ECO:0000256" key="3">
    <source>
        <dbReference type="ARBA" id="ARBA00022801"/>
    </source>
</evidence>
<dbReference type="CDD" id="cd04453">
    <property type="entry name" value="S1_RNase_E"/>
    <property type="match status" value="1"/>
</dbReference>
<dbReference type="Gene3D" id="3.40.1260.20">
    <property type="entry name" value="Ribonuclease E, catalytic domain"/>
    <property type="match status" value="1"/>
</dbReference>
<protein>
    <submittedName>
        <fullName evidence="7">Ribonuclease E/G</fullName>
    </submittedName>
</protein>
<dbReference type="PANTHER" id="PTHR30001">
    <property type="entry name" value="RIBONUCLEASE"/>
    <property type="match status" value="1"/>
</dbReference>
<dbReference type="InterPro" id="IPR004659">
    <property type="entry name" value="RNase_E/G"/>
</dbReference>
<dbReference type="Gene3D" id="2.40.50.140">
    <property type="entry name" value="Nucleic acid-binding proteins"/>
    <property type="match status" value="1"/>
</dbReference>
<dbReference type="InterPro" id="IPR003029">
    <property type="entry name" value="S1_domain"/>
</dbReference>
<dbReference type="InterPro" id="IPR019307">
    <property type="entry name" value="RNA-bd_AU-1/RNase_E/G"/>
</dbReference>
<keyword evidence="5" id="KW-0694">RNA-binding</keyword>
<evidence type="ECO:0000256" key="4">
    <source>
        <dbReference type="ARBA" id="ARBA00022842"/>
    </source>
</evidence>
<evidence type="ECO:0000313" key="8">
    <source>
        <dbReference type="Proteomes" id="UP000276770"/>
    </source>
</evidence>
<proteinExistence type="predicted"/>
<dbReference type="GO" id="GO:0006364">
    <property type="term" value="P:rRNA processing"/>
    <property type="evidence" value="ECO:0007669"/>
    <property type="project" value="TreeGrafter"/>
</dbReference>
<evidence type="ECO:0000313" key="7">
    <source>
        <dbReference type="EMBL" id="RLQ98066.1"/>
    </source>
</evidence>
<accession>A0A3L7K4Q8</accession>
<evidence type="ECO:0000256" key="2">
    <source>
        <dbReference type="ARBA" id="ARBA00022723"/>
    </source>
</evidence>
<gene>
    <name evidence="7" type="ORF">D9X91_01365</name>
</gene>
<dbReference type="GO" id="GO:0016787">
    <property type="term" value="F:hydrolase activity"/>
    <property type="evidence" value="ECO:0007669"/>
    <property type="project" value="UniProtKB-KW"/>
</dbReference>
<organism evidence="7 8">
    <name type="scientific">Falsibacillus albus</name>
    <dbReference type="NCBI Taxonomy" id="2478915"/>
    <lineage>
        <taxon>Bacteria</taxon>
        <taxon>Bacillati</taxon>
        <taxon>Bacillota</taxon>
        <taxon>Bacilli</taxon>
        <taxon>Bacillales</taxon>
        <taxon>Bacillaceae</taxon>
        <taxon>Falsibacillus</taxon>
    </lineage>
</organism>
<name>A0A3L7K4Q8_9BACI</name>
<comment type="cofactor">
    <cofactor evidence="1">
        <name>Mg(2+)</name>
        <dbReference type="ChEBI" id="CHEBI:18420"/>
    </cofactor>
</comment>
<dbReference type="AlphaFoldDB" id="A0A3L7K4Q8"/>
<dbReference type="PROSITE" id="PS50126">
    <property type="entry name" value="S1"/>
    <property type="match status" value="1"/>
</dbReference>
<dbReference type="RefSeq" id="WP_121678756.1">
    <property type="nucleotide sequence ID" value="NZ_RCVZ01000001.1"/>
</dbReference>
<evidence type="ECO:0000256" key="5">
    <source>
        <dbReference type="ARBA" id="ARBA00022884"/>
    </source>
</evidence>
<dbReference type="NCBIfam" id="TIGR00757">
    <property type="entry name" value="RNaseEG"/>
    <property type="match status" value="1"/>
</dbReference>
<evidence type="ECO:0000256" key="1">
    <source>
        <dbReference type="ARBA" id="ARBA00001946"/>
    </source>
</evidence>
<dbReference type="SUPFAM" id="SSF50249">
    <property type="entry name" value="Nucleic acid-binding proteins"/>
    <property type="match status" value="1"/>
</dbReference>
<dbReference type="PANTHER" id="PTHR30001:SF0">
    <property type="entry name" value="RIBONUCLEASE G"/>
    <property type="match status" value="1"/>
</dbReference>
<evidence type="ECO:0000259" key="6">
    <source>
        <dbReference type="PROSITE" id="PS50126"/>
    </source>
</evidence>
<dbReference type="GO" id="GO:0004540">
    <property type="term" value="F:RNA nuclease activity"/>
    <property type="evidence" value="ECO:0007669"/>
    <property type="project" value="InterPro"/>
</dbReference>
<feature type="domain" description="S1 motif" evidence="6">
    <location>
        <begin position="38"/>
        <end position="117"/>
    </location>
</feature>
<dbReference type="GO" id="GO:0005737">
    <property type="term" value="C:cytoplasm"/>
    <property type="evidence" value="ECO:0007669"/>
    <property type="project" value="TreeGrafter"/>
</dbReference>
<comment type="caution">
    <text evidence="7">The sequence shown here is derived from an EMBL/GenBank/DDBJ whole genome shotgun (WGS) entry which is preliminary data.</text>
</comment>
<reference evidence="7 8" key="1">
    <citation type="submission" date="2018-10" db="EMBL/GenBank/DDBJ databases">
        <title>Falsibacillus sp. genome draft.</title>
        <authorList>
            <person name="Shi S."/>
        </authorList>
    </citation>
    <scope>NUCLEOTIDE SEQUENCE [LARGE SCALE GENOMIC DNA]</scope>
    <source>
        <strain evidence="7 8">GY 10110</strain>
    </source>
</reference>
<dbReference type="OrthoDB" id="9804278at2"/>
<sequence length="491" mass="56789">MNKIIIDYKTREKRYALIENDLVTKLNIQQPQEETMVGNIYIGIVEKVVNGLHAAFIDIGEGKKGYLHRDQIPAFIHAGTPNKEMMPLSKFIHQGEKILVQVKKDETDAKGPLLSALLEFPAPKLVYIPRGKYIAVSKKGSDELRQKWRNFGFRIQREEEGFLFRTESFTSSEEVLETEIYRLREEYEQLMRSSMHNAAPSLLQKPDTFIEEVERDMNRLKAGDVITDDSYVLKRLRSSTQSGNWRFEQYYGKQNIFDHYDIEKEFTAALKKVIWLENGAYLVIERTEAMTVIDVNTGKFTGKSNLKDTVYETNKLAALEAARQIILRDYSGIILIDFIDMNSETERQNITDEMNRAMKKDPKYFRIMGFTSLGILQLTRKKTKKSIPDYLTDDCPACLGTGMVKSAETIAFQLERLLWERPFDVHEAVLIETTSKVKKVFSGENDSHLKRLQDQLNVKLYFQLVKGPVHFFELKQFGTEEEIKKKTGSIL</sequence>
<dbReference type="GO" id="GO:0046872">
    <property type="term" value="F:metal ion binding"/>
    <property type="evidence" value="ECO:0007669"/>
    <property type="project" value="UniProtKB-KW"/>
</dbReference>
<keyword evidence="2" id="KW-0479">Metal-binding</keyword>
<dbReference type="InterPro" id="IPR012340">
    <property type="entry name" value="NA-bd_OB-fold"/>
</dbReference>
<dbReference type="EMBL" id="RCVZ01000001">
    <property type="protein sequence ID" value="RLQ98066.1"/>
    <property type="molecule type" value="Genomic_DNA"/>
</dbReference>
<keyword evidence="8" id="KW-1185">Reference proteome</keyword>